<keyword evidence="8" id="KW-1185">Reference proteome</keyword>
<evidence type="ECO:0000313" key="7">
    <source>
        <dbReference type="EMBL" id="KAH8369634.1"/>
    </source>
</evidence>
<feature type="domain" description="Chitin-binding type-2" evidence="6">
    <location>
        <begin position="61"/>
        <end position="112"/>
    </location>
</feature>
<dbReference type="InterPro" id="IPR002557">
    <property type="entry name" value="Chitin-bd_dom"/>
</dbReference>
<dbReference type="PANTHER" id="PTHR23301">
    <property type="entry name" value="CHITIN BINDING PERITROPHIN-A"/>
    <property type="match status" value="1"/>
</dbReference>
<dbReference type="PANTHER" id="PTHR23301:SF0">
    <property type="entry name" value="CHITIN-BINDING TYPE-2 DOMAIN-CONTAINING PROTEIN-RELATED"/>
    <property type="match status" value="1"/>
</dbReference>
<feature type="non-terminal residue" evidence="7">
    <location>
        <position position="247"/>
    </location>
</feature>
<reference evidence="7" key="1">
    <citation type="journal article" date="2021" name="Mol. Ecol. Resour.">
        <title>Phylogenomic analyses of the genus Drosophila reveals genomic signals of climate adaptation.</title>
        <authorList>
            <person name="Li F."/>
            <person name="Rane R.V."/>
            <person name="Luria V."/>
            <person name="Xiong Z."/>
            <person name="Chen J."/>
            <person name="Li Z."/>
            <person name="Catullo R.A."/>
            <person name="Griffin P.C."/>
            <person name="Schiffer M."/>
            <person name="Pearce S."/>
            <person name="Lee S.F."/>
            <person name="McElroy K."/>
            <person name="Stocker A."/>
            <person name="Shirriffs J."/>
            <person name="Cockerell F."/>
            <person name="Coppin C."/>
            <person name="Sgro C.M."/>
            <person name="Karger A."/>
            <person name="Cain J.W."/>
            <person name="Weber J.A."/>
            <person name="Santpere G."/>
            <person name="Kirschner M.W."/>
            <person name="Hoffmann A.A."/>
            <person name="Oakeshott J.G."/>
            <person name="Zhang G."/>
        </authorList>
    </citation>
    <scope>NUCLEOTIDE SEQUENCE</scope>
    <source>
        <strain evidence="7">BGI-SZ-2011g</strain>
    </source>
</reference>
<dbReference type="Gene3D" id="2.170.140.10">
    <property type="entry name" value="Chitin binding domain"/>
    <property type="match status" value="4"/>
</dbReference>
<evidence type="ECO:0000256" key="2">
    <source>
        <dbReference type="ARBA" id="ARBA00022729"/>
    </source>
</evidence>
<dbReference type="EMBL" id="JAJJHW010002585">
    <property type="protein sequence ID" value="KAH8369634.1"/>
    <property type="molecule type" value="Genomic_DNA"/>
</dbReference>
<organism evidence="7 8">
    <name type="scientific">Drosophila rubida</name>
    <dbReference type="NCBI Taxonomy" id="30044"/>
    <lineage>
        <taxon>Eukaryota</taxon>
        <taxon>Metazoa</taxon>
        <taxon>Ecdysozoa</taxon>
        <taxon>Arthropoda</taxon>
        <taxon>Hexapoda</taxon>
        <taxon>Insecta</taxon>
        <taxon>Pterygota</taxon>
        <taxon>Neoptera</taxon>
        <taxon>Endopterygota</taxon>
        <taxon>Diptera</taxon>
        <taxon>Brachycera</taxon>
        <taxon>Muscomorpha</taxon>
        <taxon>Ephydroidea</taxon>
        <taxon>Drosophilidae</taxon>
        <taxon>Drosophila</taxon>
    </lineage>
</organism>
<keyword evidence="4" id="KW-1015">Disulfide bond</keyword>
<dbReference type="Pfam" id="PF01607">
    <property type="entry name" value="CBM_14"/>
    <property type="match status" value="4"/>
</dbReference>
<feature type="domain" description="Chitin-binding type-2" evidence="6">
    <location>
        <begin position="193"/>
        <end position="247"/>
    </location>
</feature>
<evidence type="ECO:0000256" key="3">
    <source>
        <dbReference type="ARBA" id="ARBA00022737"/>
    </source>
</evidence>
<gene>
    <name evidence="7" type="ORF">KR093_000374</name>
</gene>
<protein>
    <recommendedName>
        <fullName evidence="6">Chitin-binding type-2 domain-containing protein</fullName>
    </recommendedName>
</protein>
<keyword evidence="3" id="KW-0677">Repeat</keyword>
<dbReference type="AlphaFoldDB" id="A0AAD4PJ36"/>
<comment type="caution">
    <text evidence="7">The sequence shown here is derived from an EMBL/GenBank/DDBJ whole genome shotgun (WGS) entry which is preliminary data.</text>
</comment>
<feature type="domain" description="Chitin-binding type-2" evidence="6">
    <location>
        <begin position="114"/>
        <end position="174"/>
    </location>
</feature>
<evidence type="ECO:0000256" key="4">
    <source>
        <dbReference type="ARBA" id="ARBA00023157"/>
    </source>
</evidence>
<dbReference type="GO" id="GO:0005576">
    <property type="term" value="C:extracellular region"/>
    <property type="evidence" value="ECO:0007669"/>
    <property type="project" value="InterPro"/>
</dbReference>
<evidence type="ECO:0000256" key="1">
    <source>
        <dbReference type="ARBA" id="ARBA00022669"/>
    </source>
</evidence>
<dbReference type="PROSITE" id="PS50940">
    <property type="entry name" value="CHIT_BIND_II"/>
    <property type="match status" value="4"/>
</dbReference>
<dbReference type="Proteomes" id="UP001200034">
    <property type="component" value="Unassembled WGS sequence"/>
</dbReference>
<keyword evidence="5" id="KW-0325">Glycoprotein</keyword>
<proteinExistence type="predicted"/>
<evidence type="ECO:0000259" key="6">
    <source>
        <dbReference type="PROSITE" id="PS50940"/>
    </source>
</evidence>
<dbReference type="GO" id="GO:0008061">
    <property type="term" value="F:chitin binding"/>
    <property type="evidence" value="ECO:0007669"/>
    <property type="project" value="UniProtKB-KW"/>
</dbReference>
<dbReference type="SMART" id="SM00494">
    <property type="entry name" value="ChtBD2"/>
    <property type="match status" value="4"/>
</dbReference>
<keyword evidence="2" id="KW-0732">Signal</keyword>
<dbReference type="InterPro" id="IPR051940">
    <property type="entry name" value="Chitin_bind-dev_reg"/>
</dbReference>
<evidence type="ECO:0000256" key="5">
    <source>
        <dbReference type="ARBA" id="ARBA00023180"/>
    </source>
</evidence>
<sequence length="247" mass="28096">GKLKLCDGVANKVFLPYVGDCRKYYLCWDGEDYEKQCDEGYYFNAHNQSCGHGKGACLPTCEGFELSTFSYDRTCNKYVLCYYGIPVLRECQDELQYNAKTDRCDFPQNVDCVASECTRFASVTQLLYLPSKASCSEYYLCAKGVPYNYTCSKGLHFSTKCDCCDYPARSDCQITEVKRNIEPYARAPLRKVDKLCPARGVHFLAHKQRRDAYNYCVEGHGVTLACTPGLVYDAQAQECREPKYIVN</sequence>
<feature type="domain" description="Chitin-binding type-2" evidence="6">
    <location>
        <begin position="3"/>
        <end position="59"/>
    </location>
</feature>
<dbReference type="SUPFAM" id="SSF57625">
    <property type="entry name" value="Invertebrate chitin-binding proteins"/>
    <property type="match status" value="4"/>
</dbReference>
<dbReference type="InterPro" id="IPR036508">
    <property type="entry name" value="Chitin-bd_dom_sf"/>
</dbReference>
<keyword evidence="1" id="KW-0147">Chitin-binding</keyword>
<accession>A0AAD4PJ36</accession>
<name>A0AAD4PJ36_9MUSC</name>
<evidence type="ECO:0000313" key="8">
    <source>
        <dbReference type="Proteomes" id="UP001200034"/>
    </source>
</evidence>